<dbReference type="Pfam" id="PF00067">
    <property type="entry name" value="p450"/>
    <property type="match status" value="1"/>
</dbReference>
<dbReference type="InterPro" id="IPR050121">
    <property type="entry name" value="Cytochrome_P450_monoxygenase"/>
</dbReference>
<dbReference type="InterPro" id="IPR001128">
    <property type="entry name" value="Cyt_P450"/>
</dbReference>
<evidence type="ECO:0000256" key="5">
    <source>
        <dbReference type="SAM" id="Phobius"/>
    </source>
</evidence>
<dbReference type="Proteomes" id="UP001249851">
    <property type="component" value="Unassembled WGS sequence"/>
</dbReference>
<dbReference type="GO" id="GO:0004497">
    <property type="term" value="F:monooxygenase activity"/>
    <property type="evidence" value="ECO:0007669"/>
    <property type="project" value="UniProtKB-KW"/>
</dbReference>
<keyword evidence="4" id="KW-0560">Oxidoreductase</keyword>
<keyword evidence="7" id="KW-1185">Reference proteome</keyword>
<comment type="caution">
    <text evidence="6">The sequence shown here is derived from an EMBL/GenBank/DDBJ whole genome shotgun (WGS) entry which is preliminary data.</text>
</comment>
<keyword evidence="4 6" id="KW-0503">Monooxygenase</keyword>
<dbReference type="PROSITE" id="PS00086">
    <property type="entry name" value="CYTOCHROME_P450"/>
    <property type="match status" value="1"/>
</dbReference>
<dbReference type="PANTHER" id="PTHR24305">
    <property type="entry name" value="CYTOCHROME P450"/>
    <property type="match status" value="1"/>
</dbReference>
<feature type="binding site" description="axial binding residue" evidence="3">
    <location>
        <position position="450"/>
    </location>
    <ligand>
        <name>heme</name>
        <dbReference type="ChEBI" id="CHEBI:30413"/>
    </ligand>
    <ligandPart>
        <name>Fe</name>
        <dbReference type="ChEBI" id="CHEBI:18248"/>
    </ligandPart>
</feature>
<keyword evidence="5" id="KW-1133">Transmembrane helix</keyword>
<reference evidence="6" key="1">
    <citation type="journal article" date="2023" name="G3 (Bethesda)">
        <title>Whole genome assembly and annotation of the endangered Caribbean coral Acropora cervicornis.</title>
        <authorList>
            <person name="Selwyn J.D."/>
            <person name="Vollmer S.V."/>
        </authorList>
    </citation>
    <scope>NUCLEOTIDE SEQUENCE</scope>
    <source>
        <strain evidence="6">K2</strain>
    </source>
</reference>
<keyword evidence="5" id="KW-0812">Transmembrane</keyword>
<comment type="cofactor">
    <cofactor evidence="1 3">
        <name>heme</name>
        <dbReference type="ChEBI" id="CHEBI:30413"/>
    </cofactor>
</comment>
<gene>
    <name evidence="6" type="ORF">P5673_013348</name>
</gene>
<evidence type="ECO:0000256" key="4">
    <source>
        <dbReference type="RuleBase" id="RU000461"/>
    </source>
</evidence>
<dbReference type="AlphaFoldDB" id="A0AAD9V790"/>
<name>A0AAD9V790_ACRCE</name>
<organism evidence="6 7">
    <name type="scientific">Acropora cervicornis</name>
    <name type="common">Staghorn coral</name>
    <dbReference type="NCBI Taxonomy" id="6130"/>
    <lineage>
        <taxon>Eukaryota</taxon>
        <taxon>Metazoa</taxon>
        <taxon>Cnidaria</taxon>
        <taxon>Anthozoa</taxon>
        <taxon>Hexacorallia</taxon>
        <taxon>Scleractinia</taxon>
        <taxon>Astrocoeniina</taxon>
        <taxon>Acroporidae</taxon>
        <taxon>Acropora</taxon>
    </lineage>
</organism>
<evidence type="ECO:0000313" key="6">
    <source>
        <dbReference type="EMBL" id="KAK2563612.1"/>
    </source>
</evidence>
<sequence length="535" mass="60890">MKHYTMVMGDTYNSSQVFIVTILLLFFPVFYKILQLCLVYLRVPVKSSDGRRLSGELPNLPWGHFNQVNFFGRPLSKKHGSIYYLWNCLTPVIILADAKAIRAFYSDHYSHQREPDFTCLGAVFKDILGNCLATSHGRDEVKRCRGPFEKYFSSEAVYKTLKVLGRECKSFVESLPVGKPVDLQTAGLADVTLRALVHVVYGEDVLCTHFHRILQLSNLLQGAVDMLNVGETRLPFYSLLPTKANQKARRFNEAWDEFNRFLFKEYEEGRLSAGDGFFFGMMEQLKTHALEIDEREVCGKGHLSYYNAQNNRACCKVFAATSFALADLAQHKNIQDKVRREIDAILQGSDPSSHADLEKKLPYMEMVLKESARMHPALALSLPEKTVKQVTDLGGYQIPKGTPVCVDTHSLNFSEDYWENPDKFDPERFANGTKQVPGSFFRFGMGPRKCLGYRYAMAINRVVVASFLQKFSLELGQPSDLIRVKETGLFFFTPYLSPKIIFTSRNEKQTLIQPSSSGLMLENYRKSPVDKVVKK</sequence>
<dbReference type="Gene3D" id="1.10.630.10">
    <property type="entry name" value="Cytochrome P450"/>
    <property type="match status" value="1"/>
</dbReference>
<dbReference type="GO" id="GO:0020037">
    <property type="term" value="F:heme binding"/>
    <property type="evidence" value="ECO:0007669"/>
    <property type="project" value="InterPro"/>
</dbReference>
<dbReference type="GO" id="GO:0016705">
    <property type="term" value="F:oxidoreductase activity, acting on paired donors, with incorporation or reduction of molecular oxygen"/>
    <property type="evidence" value="ECO:0007669"/>
    <property type="project" value="InterPro"/>
</dbReference>
<comment type="similarity">
    <text evidence="2 4">Belongs to the cytochrome P450 family.</text>
</comment>
<dbReference type="GO" id="GO:0005506">
    <property type="term" value="F:iron ion binding"/>
    <property type="evidence" value="ECO:0007669"/>
    <property type="project" value="InterPro"/>
</dbReference>
<evidence type="ECO:0000256" key="1">
    <source>
        <dbReference type="ARBA" id="ARBA00001971"/>
    </source>
</evidence>
<dbReference type="EMBL" id="JARQWQ010000025">
    <property type="protein sequence ID" value="KAK2563612.1"/>
    <property type="molecule type" value="Genomic_DNA"/>
</dbReference>
<dbReference type="InterPro" id="IPR017972">
    <property type="entry name" value="Cyt_P450_CS"/>
</dbReference>
<evidence type="ECO:0000313" key="7">
    <source>
        <dbReference type="Proteomes" id="UP001249851"/>
    </source>
</evidence>
<evidence type="ECO:0000256" key="3">
    <source>
        <dbReference type="PIRSR" id="PIRSR602401-1"/>
    </source>
</evidence>
<proteinExistence type="inferred from homology"/>
<keyword evidence="3 4" id="KW-0479">Metal-binding</keyword>
<accession>A0AAD9V790</accession>
<protein>
    <submittedName>
        <fullName evidence="6">Cytochrome P450 monooxygenase asaD</fullName>
    </submittedName>
</protein>
<dbReference type="InterPro" id="IPR002401">
    <property type="entry name" value="Cyt_P450_E_grp-I"/>
</dbReference>
<reference evidence="6" key="2">
    <citation type="journal article" date="2023" name="Science">
        <title>Genomic signatures of disease resistance in endangered staghorn corals.</title>
        <authorList>
            <person name="Vollmer S.V."/>
            <person name="Selwyn J.D."/>
            <person name="Despard B.A."/>
            <person name="Roesel C.L."/>
        </authorList>
    </citation>
    <scope>NUCLEOTIDE SEQUENCE</scope>
    <source>
        <strain evidence="6">K2</strain>
    </source>
</reference>
<keyword evidence="3 4" id="KW-0349">Heme</keyword>
<dbReference type="InterPro" id="IPR036396">
    <property type="entry name" value="Cyt_P450_sf"/>
</dbReference>
<keyword evidence="3 4" id="KW-0408">Iron</keyword>
<dbReference type="PANTHER" id="PTHR24305:SF166">
    <property type="entry name" value="CYTOCHROME P450 12A4, MITOCHONDRIAL-RELATED"/>
    <property type="match status" value="1"/>
</dbReference>
<dbReference type="SUPFAM" id="SSF48264">
    <property type="entry name" value="Cytochrome P450"/>
    <property type="match status" value="1"/>
</dbReference>
<dbReference type="PRINTS" id="PR00463">
    <property type="entry name" value="EP450I"/>
</dbReference>
<feature type="transmembrane region" description="Helical" evidence="5">
    <location>
        <begin position="17"/>
        <end position="41"/>
    </location>
</feature>
<evidence type="ECO:0000256" key="2">
    <source>
        <dbReference type="ARBA" id="ARBA00010617"/>
    </source>
</evidence>
<keyword evidence="5" id="KW-0472">Membrane</keyword>